<accession>A0A1M5N008</accession>
<dbReference type="AlphaFoldDB" id="A0A1M5N008"/>
<keyword evidence="4" id="KW-1185">Reference proteome</keyword>
<keyword evidence="1" id="KW-1277">Toxin-antitoxin system</keyword>
<dbReference type="OrthoDB" id="7173315at2"/>
<dbReference type="Gene3D" id="3.30.2310.20">
    <property type="entry name" value="RelE-like"/>
    <property type="match status" value="1"/>
</dbReference>
<dbReference type="RefSeq" id="WP_072776111.1">
    <property type="nucleotide sequence ID" value="NZ_FQXC01000001.1"/>
</dbReference>
<reference evidence="3 4" key="1">
    <citation type="submission" date="2016-11" db="EMBL/GenBank/DDBJ databases">
        <authorList>
            <person name="Jaros S."/>
            <person name="Januszkiewicz K."/>
            <person name="Wedrychowicz H."/>
        </authorList>
    </citation>
    <scope>NUCLEOTIDE SEQUENCE [LARGE SCALE GENOMIC DNA]</scope>
    <source>
        <strain evidence="3 4">DSM 29431</strain>
    </source>
</reference>
<evidence type="ECO:0000256" key="2">
    <source>
        <dbReference type="PIRNR" id="PIRNR029218"/>
    </source>
</evidence>
<gene>
    <name evidence="3" type="ORF">SAMN05443551_0721</name>
</gene>
<protein>
    <recommendedName>
        <fullName evidence="2">Toxin</fullName>
    </recommendedName>
</protein>
<dbReference type="PIRSF" id="PIRSF029218">
    <property type="entry name" value="ParE"/>
    <property type="match status" value="1"/>
</dbReference>
<sequence length="96" mass="10871">MSRKYVLSPMAEADLEGIWIYTAQKWSTAQAESYTNDIIDAFEGIATGRKVGRPALVREGYLKALIGMHAIYHQIRGEVIAIIRILHQSMDVDRHL</sequence>
<evidence type="ECO:0000313" key="3">
    <source>
        <dbReference type="EMBL" id="SHG82916.1"/>
    </source>
</evidence>
<dbReference type="EMBL" id="FQXC01000001">
    <property type="protein sequence ID" value="SHG82916.1"/>
    <property type="molecule type" value="Genomic_DNA"/>
</dbReference>
<dbReference type="Pfam" id="PF05016">
    <property type="entry name" value="ParE_toxin"/>
    <property type="match status" value="1"/>
</dbReference>
<evidence type="ECO:0000313" key="4">
    <source>
        <dbReference type="Proteomes" id="UP000184221"/>
    </source>
</evidence>
<organism evidence="3 4">
    <name type="scientific">Marivita hallyeonensis</name>
    <dbReference type="NCBI Taxonomy" id="996342"/>
    <lineage>
        <taxon>Bacteria</taxon>
        <taxon>Pseudomonadati</taxon>
        <taxon>Pseudomonadota</taxon>
        <taxon>Alphaproteobacteria</taxon>
        <taxon>Rhodobacterales</taxon>
        <taxon>Roseobacteraceae</taxon>
        <taxon>Marivita</taxon>
    </lineage>
</organism>
<evidence type="ECO:0000256" key="1">
    <source>
        <dbReference type="ARBA" id="ARBA00022649"/>
    </source>
</evidence>
<name>A0A1M5N008_9RHOB</name>
<dbReference type="STRING" id="996342.SAMN05443551_0721"/>
<comment type="similarity">
    <text evidence="2">Belongs to the RelE toxin family.</text>
</comment>
<dbReference type="Proteomes" id="UP000184221">
    <property type="component" value="Unassembled WGS sequence"/>
</dbReference>
<dbReference type="InterPro" id="IPR035093">
    <property type="entry name" value="RelE/ParE_toxin_dom_sf"/>
</dbReference>
<proteinExistence type="inferred from homology"/>
<dbReference type="InterPro" id="IPR007712">
    <property type="entry name" value="RelE/ParE_toxin"/>
</dbReference>
<dbReference type="InterPro" id="IPR028344">
    <property type="entry name" value="ParE1/4"/>
</dbReference>